<dbReference type="Pfam" id="PF11112">
    <property type="entry name" value="PyocinActivator"/>
    <property type="match status" value="1"/>
</dbReference>
<dbReference type="EMBL" id="CP005960">
    <property type="protein sequence ID" value="AHZ72614.1"/>
    <property type="molecule type" value="Genomic_DNA"/>
</dbReference>
<evidence type="ECO:0000313" key="1">
    <source>
        <dbReference type="EMBL" id="AHZ72614.1"/>
    </source>
</evidence>
<proteinExistence type="predicted"/>
<dbReference type="GO" id="GO:0006355">
    <property type="term" value="P:regulation of DNA-templated transcription"/>
    <property type="evidence" value="ECO:0007669"/>
    <property type="project" value="InterPro"/>
</dbReference>
<dbReference type="InterPro" id="IPR020518">
    <property type="entry name" value="Tscrpt_reg_PrtN"/>
</dbReference>
<dbReference type="AlphaFoldDB" id="A0A024EI34"/>
<sequence length="80" mass="9017">MSNTLDQLRKQFATPCPSLTAVREQYFTHIRTDRHLLAEIKAGRIALVVTRLHCSVRAKPVVYLHNLADYLDAQATRAAA</sequence>
<name>A0A024EI34_9PSED</name>
<organism evidence="1 2">
    <name type="scientific">Pseudomonas mandelii JR-1</name>
    <dbReference type="NCBI Taxonomy" id="1147786"/>
    <lineage>
        <taxon>Bacteria</taxon>
        <taxon>Pseudomonadati</taxon>
        <taxon>Pseudomonadota</taxon>
        <taxon>Gammaproteobacteria</taxon>
        <taxon>Pseudomonadales</taxon>
        <taxon>Pseudomonadaceae</taxon>
        <taxon>Pseudomonas</taxon>
    </lineage>
</organism>
<reference evidence="1 2" key="1">
    <citation type="journal article" date="2012" name="J. Bacteriol.">
        <title>Genome sequence of cold-adapted Pseudomonas mandelii strain JR-1.</title>
        <authorList>
            <person name="Jang S.H."/>
            <person name="Kim J."/>
            <person name="Kim J."/>
            <person name="Hong S."/>
            <person name="Lee C."/>
        </authorList>
    </citation>
    <scope>NUCLEOTIDE SEQUENCE [LARGE SCALE GENOMIC DNA]</scope>
    <source>
        <strain evidence="1 2">JR-1</strain>
    </source>
</reference>
<evidence type="ECO:0000313" key="2">
    <source>
        <dbReference type="Proteomes" id="UP000026913"/>
    </source>
</evidence>
<dbReference type="KEGG" id="pman:OU5_5535"/>
<dbReference type="RefSeq" id="WP_010456223.1">
    <property type="nucleotide sequence ID" value="NZ_CP005960.1"/>
</dbReference>
<accession>A0A024EI34</accession>
<dbReference type="Proteomes" id="UP000026913">
    <property type="component" value="Chromosome"/>
</dbReference>
<dbReference type="HOGENOM" id="CLU_165465_2_0_6"/>
<gene>
    <name evidence="1" type="ORF">OU5_5535</name>
</gene>
<dbReference type="OrthoDB" id="7010638at2"/>
<protein>
    <submittedName>
        <fullName evidence="1">Putative transcriptional regulator PrtN</fullName>
    </submittedName>
</protein>